<reference evidence="1" key="1">
    <citation type="journal article" date="2019" name="MBio">
        <title>Virus Genomes from Deep Sea Sediments Expand the Ocean Megavirome and Support Independent Origins of Viral Gigantism.</title>
        <authorList>
            <person name="Backstrom D."/>
            <person name="Yutin N."/>
            <person name="Jorgensen S.L."/>
            <person name="Dharamshi J."/>
            <person name="Homa F."/>
            <person name="Zaremba-Niedwiedzka K."/>
            <person name="Spang A."/>
            <person name="Wolf Y.I."/>
            <person name="Koonin E.V."/>
            <person name="Ettema T.J."/>
        </authorList>
    </citation>
    <scope>NUCLEOTIDE SEQUENCE</scope>
</reference>
<evidence type="ECO:0000313" key="1">
    <source>
        <dbReference type="EMBL" id="QBK88303.1"/>
    </source>
</evidence>
<dbReference type="EMBL" id="MK500384">
    <property type="protein sequence ID" value="QBK88303.1"/>
    <property type="molecule type" value="Genomic_DNA"/>
</dbReference>
<accession>A0A481YYH1</accession>
<proteinExistence type="predicted"/>
<organism evidence="1">
    <name type="scientific">Marseillevirus LCMAC202</name>
    <dbReference type="NCBI Taxonomy" id="2506606"/>
    <lineage>
        <taxon>Viruses</taxon>
        <taxon>Varidnaviria</taxon>
        <taxon>Bamfordvirae</taxon>
        <taxon>Nucleocytoviricota</taxon>
        <taxon>Megaviricetes</taxon>
        <taxon>Pimascovirales</taxon>
        <taxon>Pimascovirales incertae sedis</taxon>
        <taxon>Marseilleviridae</taxon>
    </lineage>
</organism>
<sequence>MSSKLIIPFAYYIKVIMLEVSQGKEFVNLTKYIYALCQPEFRQFAQGAWSKRWEHMCNKWEECDHNPWKFICKLDPSAFAEMIQHYNKVYPTVTVAVDAVVIGTILANETEQQELIDFYRKELNARSVSLVDTKENTRGNIVHFLKVETDDIGATSVRRLHLRQNGWMIMWADDAKDNGFLEFRG</sequence>
<name>A0A481YYH1_9VIRU</name>
<protein>
    <submittedName>
        <fullName evidence="1">Uncharacterized protein</fullName>
    </submittedName>
</protein>
<gene>
    <name evidence="1" type="ORF">LCMAC202_06650</name>
</gene>